<evidence type="ECO:0000256" key="5">
    <source>
        <dbReference type="ARBA" id="ARBA00023136"/>
    </source>
</evidence>
<dbReference type="GO" id="GO:0019897">
    <property type="term" value="C:extrinsic component of plasma membrane"/>
    <property type="evidence" value="ECO:0007669"/>
    <property type="project" value="UniProtKB-UniRule"/>
</dbReference>
<evidence type="ECO:0000256" key="6">
    <source>
        <dbReference type="ARBA" id="ARBA00023235"/>
    </source>
</evidence>
<dbReference type="Gene3D" id="1.10.268.10">
    <property type="entry name" value="Topoisomerase, domain 3"/>
    <property type="match status" value="1"/>
</dbReference>
<dbReference type="InterPro" id="IPR035516">
    <property type="entry name" value="Gyrase/topoIV_suA_C"/>
</dbReference>
<gene>
    <name evidence="7 10" type="primary">parC</name>
    <name evidence="10" type="ORF">H9906_01905</name>
</gene>
<dbReference type="GO" id="GO:0009330">
    <property type="term" value="C:DNA topoisomerase type II (double strand cut, ATP-hydrolyzing) complex"/>
    <property type="evidence" value="ECO:0007669"/>
    <property type="project" value="UniProtKB-ARBA"/>
</dbReference>
<dbReference type="GO" id="GO:0005694">
    <property type="term" value="C:chromosome"/>
    <property type="evidence" value="ECO:0007669"/>
    <property type="project" value="InterPro"/>
</dbReference>
<evidence type="ECO:0000256" key="4">
    <source>
        <dbReference type="ARBA" id="ARBA00023125"/>
    </source>
</evidence>
<dbReference type="Proteomes" id="UP000823889">
    <property type="component" value="Unassembled WGS sequence"/>
</dbReference>
<comment type="subunit">
    <text evidence="7">Heterotetramer composed of ParC and ParE.</text>
</comment>
<keyword evidence="5 7" id="KW-0472">Membrane</keyword>
<proteinExistence type="inferred from homology"/>
<dbReference type="InterPro" id="IPR050220">
    <property type="entry name" value="Type_II_DNA_Topoisomerases"/>
</dbReference>
<reference evidence="10" key="1">
    <citation type="journal article" date="2021" name="PeerJ">
        <title>Extensive microbial diversity within the chicken gut microbiome revealed by metagenomics and culture.</title>
        <authorList>
            <person name="Gilroy R."/>
            <person name="Ravi A."/>
            <person name="Getino M."/>
            <person name="Pursley I."/>
            <person name="Horton D.L."/>
            <person name="Alikhan N.F."/>
            <person name="Baker D."/>
            <person name="Gharbi K."/>
            <person name="Hall N."/>
            <person name="Watson M."/>
            <person name="Adriaenssens E.M."/>
            <person name="Foster-Nyarko E."/>
            <person name="Jarju S."/>
            <person name="Secka A."/>
            <person name="Antonio M."/>
            <person name="Oren A."/>
            <person name="Chaudhuri R.R."/>
            <person name="La Ragione R."/>
            <person name="Hildebrand F."/>
            <person name="Pallen M.J."/>
        </authorList>
    </citation>
    <scope>NUCLEOTIDE SEQUENCE</scope>
    <source>
        <strain evidence="10">9264</strain>
    </source>
</reference>
<evidence type="ECO:0000256" key="3">
    <source>
        <dbReference type="ARBA" id="ARBA00023029"/>
    </source>
</evidence>
<dbReference type="InterPro" id="IPR013757">
    <property type="entry name" value="Topo_IIA_A_a_sf"/>
</dbReference>
<organism evidence="10 11">
    <name type="scientific">Candidatus Paenalcaligenes intestinipullorum</name>
    <dbReference type="NCBI Taxonomy" id="2838718"/>
    <lineage>
        <taxon>Bacteria</taxon>
        <taxon>Pseudomonadati</taxon>
        <taxon>Pseudomonadota</taxon>
        <taxon>Betaproteobacteria</taxon>
        <taxon>Burkholderiales</taxon>
        <taxon>Alcaligenaceae</taxon>
        <taxon>Paenalcaligenes</taxon>
    </lineage>
</organism>
<dbReference type="Gene3D" id="2.120.10.90">
    <property type="entry name" value="DNA gyrase/topoisomerase IV, subunit A, C-terminal"/>
    <property type="match status" value="1"/>
</dbReference>
<evidence type="ECO:0000259" key="9">
    <source>
        <dbReference type="PROSITE" id="PS52040"/>
    </source>
</evidence>
<dbReference type="Pfam" id="PF00521">
    <property type="entry name" value="DNA_topoisoIV"/>
    <property type="match status" value="1"/>
</dbReference>
<dbReference type="SUPFAM" id="SSF101904">
    <property type="entry name" value="GyrA/ParC C-terminal domain-like"/>
    <property type="match status" value="1"/>
</dbReference>
<dbReference type="PROSITE" id="PS52040">
    <property type="entry name" value="TOPO_IIA"/>
    <property type="match status" value="1"/>
</dbReference>
<comment type="similarity">
    <text evidence="7">Belongs to the type II topoisomerase GyrA/ParC subunit family. ParC type 1 subfamily.</text>
</comment>
<dbReference type="PANTHER" id="PTHR43493">
    <property type="entry name" value="DNA GYRASE/TOPOISOMERASE SUBUNIT A"/>
    <property type="match status" value="1"/>
</dbReference>
<dbReference type="NCBIfam" id="NF004044">
    <property type="entry name" value="PRK05561.1"/>
    <property type="match status" value="1"/>
</dbReference>
<dbReference type="EMBL" id="DWUQ01000038">
    <property type="protein sequence ID" value="HJD43769.1"/>
    <property type="molecule type" value="Genomic_DNA"/>
</dbReference>
<dbReference type="GO" id="GO:0005737">
    <property type="term" value="C:cytoplasm"/>
    <property type="evidence" value="ECO:0007669"/>
    <property type="project" value="TreeGrafter"/>
</dbReference>
<protein>
    <recommendedName>
        <fullName evidence="7">DNA topoisomerase 4 subunit A</fullName>
        <ecNumber evidence="7">5.6.2.2</ecNumber>
    </recommendedName>
    <alternativeName>
        <fullName evidence="7">Topoisomerase IV subunit A</fullName>
    </alternativeName>
</protein>
<evidence type="ECO:0000256" key="7">
    <source>
        <dbReference type="HAMAP-Rule" id="MF_00936"/>
    </source>
</evidence>
<dbReference type="PANTHER" id="PTHR43493:SF1">
    <property type="entry name" value="DNA TOPOISOMERASE 4 SUBUNIT A"/>
    <property type="match status" value="1"/>
</dbReference>
<keyword evidence="4 7" id="KW-0238">DNA-binding</keyword>
<evidence type="ECO:0000313" key="10">
    <source>
        <dbReference type="EMBL" id="HJD43769.1"/>
    </source>
</evidence>
<evidence type="ECO:0000256" key="2">
    <source>
        <dbReference type="ARBA" id="ARBA00022475"/>
    </source>
</evidence>
<dbReference type="GO" id="GO:0007059">
    <property type="term" value="P:chromosome segregation"/>
    <property type="evidence" value="ECO:0007669"/>
    <property type="project" value="UniProtKB-UniRule"/>
</dbReference>
<accession>A0A9D2RGZ1</accession>
<dbReference type="InterPro" id="IPR013758">
    <property type="entry name" value="Topo_IIA_A/C_ab"/>
</dbReference>
<dbReference type="GO" id="GO:0005524">
    <property type="term" value="F:ATP binding"/>
    <property type="evidence" value="ECO:0007669"/>
    <property type="project" value="InterPro"/>
</dbReference>
<evidence type="ECO:0000256" key="1">
    <source>
        <dbReference type="ARBA" id="ARBA00000185"/>
    </source>
</evidence>
<feature type="domain" description="Topo IIA-type catalytic" evidence="9">
    <location>
        <begin position="40"/>
        <end position="524"/>
    </location>
</feature>
<dbReference type="Gene3D" id="3.30.1360.40">
    <property type="match status" value="1"/>
</dbReference>
<dbReference type="EC" id="5.6.2.2" evidence="7"/>
<feature type="site" description="Interaction with DNA" evidence="7">
    <location>
        <position position="86"/>
    </location>
</feature>
<comment type="function">
    <text evidence="7">Topoisomerase IV is essential for chromosome segregation. It relaxes supercoiled DNA. Performs the decatenation events required during the replication of a circular DNA molecule.</text>
</comment>
<comment type="caution">
    <text evidence="10">The sequence shown here is derived from an EMBL/GenBank/DDBJ whole genome shotgun (WGS) entry which is preliminary data.</text>
</comment>
<feature type="site" description="Interaction with DNA" evidence="7">
    <location>
        <position position="48"/>
    </location>
</feature>
<dbReference type="FunFam" id="1.10.268.10:FF:000001">
    <property type="entry name" value="DNA gyrase subunit A"/>
    <property type="match status" value="1"/>
</dbReference>
<dbReference type="SMART" id="SM00434">
    <property type="entry name" value="TOP4c"/>
    <property type="match status" value="1"/>
</dbReference>
<dbReference type="InterPro" id="IPR013760">
    <property type="entry name" value="Topo_IIA-like_dom_sf"/>
</dbReference>
<evidence type="ECO:0000256" key="8">
    <source>
        <dbReference type="PROSITE-ProRule" id="PRU01384"/>
    </source>
</evidence>
<dbReference type="GO" id="GO:0006265">
    <property type="term" value="P:DNA topological change"/>
    <property type="evidence" value="ECO:0007669"/>
    <property type="project" value="UniProtKB-UniRule"/>
</dbReference>
<feature type="active site" description="O-(5'-phospho-DNA)-tyrosine intermediate" evidence="7 8">
    <location>
        <position position="128"/>
    </location>
</feature>
<dbReference type="GO" id="GO:0003677">
    <property type="term" value="F:DNA binding"/>
    <property type="evidence" value="ECO:0007669"/>
    <property type="project" value="UniProtKB-UniRule"/>
</dbReference>
<dbReference type="HAMAP" id="MF_00936">
    <property type="entry name" value="ParC_type1"/>
    <property type="match status" value="1"/>
</dbReference>
<keyword evidence="6 7" id="KW-0413">Isomerase</keyword>
<reference evidence="10" key="2">
    <citation type="submission" date="2021-04" db="EMBL/GenBank/DDBJ databases">
        <authorList>
            <person name="Gilroy R."/>
        </authorList>
    </citation>
    <scope>NUCLEOTIDE SEQUENCE</scope>
    <source>
        <strain evidence="10">9264</strain>
    </source>
</reference>
<keyword evidence="3 7" id="KW-0799">Topoisomerase</keyword>
<dbReference type="CDD" id="cd00187">
    <property type="entry name" value="TOP4c"/>
    <property type="match status" value="1"/>
</dbReference>
<feature type="site" description="Interaction with DNA" evidence="7">
    <location>
        <position position="84"/>
    </location>
</feature>
<evidence type="ECO:0000313" key="11">
    <source>
        <dbReference type="Proteomes" id="UP000823889"/>
    </source>
</evidence>
<dbReference type="SUPFAM" id="SSF56719">
    <property type="entry name" value="Type II DNA topoisomerase"/>
    <property type="match status" value="1"/>
</dbReference>
<comment type="catalytic activity">
    <reaction evidence="1 7 8">
        <text>ATP-dependent breakage, passage and rejoining of double-stranded DNA.</text>
        <dbReference type="EC" id="5.6.2.2"/>
    </reaction>
</comment>
<dbReference type="AlphaFoldDB" id="A0A9D2RGZ1"/>
<feature type="site" description="Transition state stabilizer" evidence="7">
    <location>
        <position position="127"/>
    </location>
</feature>
<keyword evidence="2 7" id="KW-1003">Cell membrane</keyword>
<dbReference type="Gene3D" id="3.90.199.10">
    <property type="entry name" value="Topoisomerase II, domain 5"/>
    <property type="match status" value="1"/>
</dbReference>
<dbReference type="InterPro" id="IPR002205">
    <property type="entry name" value="Topo_IIA_dom_A"/>
</dbReference>
<dbReference type="InterPro" id="IPR005742">
    <property type="entry name" value="TopoIV_A_Gneg"/>
</dbReference>
<dbReference type="GO" id="GO:0003918">
    <property type="term" value="F:DNA topoisomerase type II (double strand cut, ATP-hydrolyzing) activity"/>
    <property type="evidence" value="ECO:0007669"/>
    <property type="project" value="UniProtKB-UniRule"/>
</dbReference>
<name>A0A9D2RGZ1_9BURK</name>
<dbReference type="NCBIfam" id="TIGR01062">
    <property type="entry name" value="parC_Gneg"/>
    <property type="match status" value="1"/>
</dbReference>
<sequence length="774" mass="85904">MEVENQSVQQDDAQEHLSLGLYAEQAYLDYAVSVVRGRALPDVSDGQKPVQRRILYAMQAMGLAAGAKPVKSARVVGDVLGKYHPHGDQAAYDAMVRMAQDFVLRYPLIDGQGNFGSRDGDNAAAMRYTEARLTPFAQVLLAELNEGTVDFTPNYDGSQQEPVLLPARLPVALLNGATGIAVGMATEIPPHNLNEVAQACVALLHDPQLEPEALAAYIPGPDFPGGGQIISSSHDITQIYASGRGTIKVRARWGFEEFARGQWQLVVTELPPGTSAQKILEEIEEKTNPRIRAGRKSLSPEQQHTRSLMLSLLDTVRDESGKDAPVRLVFEPKSSRIDRDEFVNTLLTQTSMEGNATLNLVSIGIDGRPAQRNLKQMLTEWLSFRRQTVRRRTQYRLDKVLDRIHVLEGRMVVYLDVDAVIQTIRDADEPKPALIQAFQLSERQAEDILEMRLRQLARLEGFKIEQELKKQRTEAQRLERLLNSEAAFKKLIIKEVEDDAAQFGDARRTLIQEAEKATLETKVPDEPVTVIVSKKGWLRRRQGHGVEQQSLSFKTGDSLYAVFECRSQDELIALGADGRVYTVDVASIPSGRGDGQPITAMVEVNPKAPIVHMIAATAQQAYLFSLKSGYGFIARLGDLSSRQRAGKQFITVHAKDRLLKPVPLADNETELALLSEKGRFMVVDRQELRVLKGGGRGTVLMNFDANDSLHDLAGVTEQGVQLQGTYRRKLVVELLTHTQLEPYRAKRARKGKILDTRLAKPSLVSFNTPTTSAD</sequence>
<comment type="subcellular location">
    <subcellularLocation>
        <location evidence="7">Cell membrane</location>
        <topology evidence="7">Peripheral membrane protein</topology>
    </subcellularLocation>
</comment>